<dbReference type="Proteomes" id="UP000094056">
    <property type="component" value="Unassembled WGS sequence"/>
</dbReference>
<dbReference type="InterPro" id="IPR043135">
    <property type="entry name" value="Fur_C"/>
</dbReference>
<dbReference type="Gene3D" id="3.30.1490.190">
    <property type="match status" value="1"/>
</dbReference>
<name>A0A1E3XBP7_9BACT</name>
<evidence type="ECO:0000313" key="2">
    <source>
        <dbReference type="Proteomes" id="UP000094056"/>
    </source>
</evidence>
<gene>
    <name evidence="1" type="ORF">SCARUB_01776</name>
</gene>
<dbReference type="AlphaFoldDB" id="A0A1E3XBP7"/>
<evidence type="ECO:0000313" key="1">
    <source>
        <dbReference type="EMBL" id="ODS33077.1"/>
    </source>
</evidence>
<proteinExistence type="predicted"/>
<comment type="caution">
    <text evidence="1">The sequence shown here is derived from an EMBL/GenBank/DDBJ whole genome shotgun (WGS) entry which is preliminary data.</text>
</comment>
<sequence>MAKIKDKSKAYLIQCLACGATCSIDKEIITELHKEIYSEHQFEIDHSQLKIKGYCKRCQGIGIEFNT</sequence>
<reference evidence="1 2" key="1">
    <citation type="submission" date="2016-07" db="EMBL/GenBank/DDBJ databases">
        <title>Draft genome of Scalindua rubra, obtained from a brine-seawater interface in the Red Sea, sheds light on salt adaptation in anammox bacteria.</title>
        <authorList>
            <person name="Speth D.R."/>
            <person name="Lagkouvardos I."/>
            <person name="Wang Y."/>
            <person name="Qian P.-Y."/>
            <person name="Dutilh B.E."/>
            <person name="Jetten M.S."/>
        </authorList>
    </citation>
    <scope>NUCLEOTIDE SEQUENCE [LARGE SCALE GENOMIC DNA]</scope>
    <source>
        <strain evidence="1">BSI-1</strain>
    </source>
</reference>
<protein>
    <submittedName>
        <fullName evidence="1">Uncharacterized protein</fullName>
    </submittedName>
</protein>
<dbReference type="EMBL" id="MAYW01000038">
    <property type="protein sequence ID" value="ODS33077.1"/>
    <property type="molecule type" value="Genomic_DNA"/>
</dbReference>
<organism evidence="1 2">
    <name type="scientific">Candidatus Scalindua rubra</name>
    <dbReference type="NCBI Taxonomy" id="1872076"/>
    <lineage>
        <taxon>Bacteria</taxon>
        <taxon>Pseudomonadati</taxon>
        <taxon>Planctomycetota</taxon>
        <taxon>Candidatus Brocadiia</taxon>
        <taxon>Candidatus Brocadiales</taxon>
        <taxon>Candidatus Scalinduaceae</taxon>
        <taxon>Candidatus Scalindua</taxon>
    </lineage>
</organism>
<accession>A0A1E3XBP7</accession>